<dbReference type="PANTHER" id="PTHR45036">
    <property type="entry name" value="METHYLTRANSFERASE LIKE 7B"/>
    <property type="match status" value="1"/>
</dbReference>
<dbReference type="Pfam" id="PF08241">
    <property type="entry name" value="Methyltransf_11"/>
    <property type="match status" value="1"/>
</dbReference>
<keyword evidence="3" id="KW-1185">Reference proteome</keyword>
<sequence>MRGIEHIPWLYDALMSVMDATGLSRWRRKLVAEARGATLELGCGTGRNLPHYPENTDLVALDPDLAALRRARRRAPGTLLVAARAEALPFRSDRFETVVSGLVFCSVQHPDRGLAEIRRVLAPDGELRMLEHVRHHRPSLARLQDGIQPAWTWVTGGCHPNRDTEATVARAGFAIDPVDRVARGVMRRFSARASSKLGPRG</sequence>
<reference evidence="2 3" key="1">
    <citation type="submission" date="2013-12" db="EMBL/GenBank/DDBJ databases">
        <authorList>
            <consortium name="DOE Joint Genome Institute"/>
            <person name="Muyzer G."/>
            <person name="Huntemann M."/>
            <person name="Han J."/>
            <person name="Chen A."/>
            <person name="Kyrpides N."/>
            <person name="Mavromatis K."/>
            <person name="Markowitz V."/>
            <person name="Palaniappan K."/>
            <person name="Ivanova N."/>
            <person name="Schaumberg A."/>
            <person name="Pati A."/>
            <person name="Liolios K."/>
            <person name="Nordberg H.P."/>
            <person name="Cantor M.N."/>
            <person name="Hua S.X."/>
            <person name="Woyke T."/>
        </authorList>
    </citation>
    <scope>NUCLEOTIDE SEQUENCE [LARGE SCALE GENOMIC DNA]</scope>
    <source>
        <strain evidence="2 3">ARh 1</strain>
    </source>
</reference>
<proteinExistence type="predicted"/>
<evidence type="ECO:0000313" key="2">
    <source>
        <dbReference type="EMBL" id="AHE97731.1"/>
    </source>
</evidence>
<feature type="domain" description="Methyltransferase type 11" evidence="1">
    <location>
        <begin position="39"/>
        <end position="127"/>
    </location>
</feature>
<dbReference type="KEGG" id="tti:THITH_05035"/>
<dbReference type="SUPFAM" id="SSF53335">
    <property type="entry name" value="S-adenosyl-L-methionine-dependent methyltransferases"/>
    <property type="match status" value="1"/>
</dbReference>
<protein>
    <submittedName>
        <fullName evidence="2">SAM-dependent methlyltransferase</fullName>
    </submittedName>
</protein>
<gene>
    <name evidence="2" type="ORF">THITH_05035</name>
</gene>
<dbReference type="EMBL" id="CP007029">
    <property type="protein sequence ID" value="AHE97731.1"/>
    <property type="molecule type" value="Genomic_DNA"/>
</dbReference>
<organism evidence="2 3">
    <name type="scientific">Thioalkalivibrio paradoxus ARh 1</name>
    <dbReference type="NCBI Taxonomy" id="713585"/>
    <lineage>
        <taxon>Bacteria</taxon>
        <taxon>Pseudomonadati</taxon>
        <taxon>Pseudomonadota</taxon>
        <taxon>Gammaproteobacteria</taxon>
        <taxon>Chromatiales</taxon>
        <taxon>Ectothiorhodospiraceae</taxon>
        <taxon>Thioalkalivibrio</taxon>
    </lineage>
</organism>
<dbReference type="InterPro" id="IPR013216">
    <property type="entry name" value="Methyltransf_11"/>
</dbReference>
<dbReference type="GO" id="GO:0008757">
    <property type="term" value="F:S-adenosylmethionine-dependent methyltransferase activity"/>
    <property type="evidence" value="ECO:0007669"/>
    <property type="project" value="InterPro"/>
</dbReference>
<accession>W0DH55</accession>
<dbReference type="Gene3D" id="3.40.50.150">
    <property type="entry name" value="Vaccinia Virus protein VP39"/>
    <property type="match status" value="1"/>
</dbReference>
<dbReference type="OrthoDB" id="323463at2"/>
<dbReference type="HOGENOM" id="CLU_037990_7_3_6"/>
<keyword evidence="2" id="KW-0808">Transferase</keyword>
<dbReference type="RefSeq" id="WP_025367287.1">
    <property type="nucleotide sequence ID" value="NZ_CP007029.1"/>
</dbReference>
<evidence type="ECO:0000259" key="1">
    <source>
        <dbReference type="Pfam" id="PF08241"/>
    </source>
</evidence>
<evidence type="ECO:0000313" key="3">
    <source>
        <dbReference type="Proteomes" id="UP000005289"/>
    </source>
</evidence>
<dbReference type="AlphaFoldDB" id="W0DH55"/>
<dbReference type="InterPro" id="IPR052356">
    <property type="entry name" value="Thiol_S-MT"/>
</dbReference>
<dbReference type="CDD" id="cd02440">
    <property type="entry name" value="AdoMet_MTases"/>
    <property type="match status" value="1"/>
</dbReference>
<dbReference type="PANTHER" id="PTHR45036:SF1">
    <property type="entry name" value="METHYLTRANSFERASE LIKE 7A"/>
    <property type="match status" value="1"/>
</dbReference>
<dbReference type="Proteomes" id="UP000005289">
    <property type="component" value="Chromosome"/>
</dbReference>
<dbReference type="InterPro" id="IPR029063">
    <property type="entry name" value="SAM-dependent_MTases_sf"/>
</dbReference>
<name>W0DH55_9GAMM</name>